<dbReference type="SUPFAM" id="SSF46458">
    <property type="entry name" value="Globin-like"/>
    <property type="match status" value="1"/>
</dbReference>
<dbReference type="RefSeq" id="WP_208981250.1">
    <property type="nucleotide sequence ID" value="NZ_CXWD01000006.1"/>
</dbReference>
<dbReference type="Proteomes" id="UP000053235">
    <property type="component" value="Unassembled WGS sequence"/>
</dbReference>
<dbReference type="InterPro" id="IPR009050">
    <property type="entry name" value="Globin-like_sf"/>
</dbReference>
<organism evidence="1 2">
    <name type="scientific">Roseibium alexandrii</name>
    <dbReference type="NCBI Taxonomy" id="388408"/>
    <lineage>
        <taxon>Bacteria</taxon>
        <taxon>Pseudomonadati</taxon>
        <taxon>Pseudomonadota</taxon>
        <taxon>Alphaproteobacteria</taxon>
        <taxon>Hyphomicrobiales</taxon>
        <taxon>Stappiaceae</taxon>
        <taxon>Roseibium</taxon>
    </lineage>
</organism>
<gene>
    <name evidence="1" type="ORF">LAX5112_01820</name>
</gene>
<proteinExistence type="predicted"/>
<evidence type="ECO:0008006" key="3">
    <source>
        <dbReference type="Google" id="ProtNLM"/>
    </source>
</evidence>
<dbReference type="AlphaFoldDB" id="A0A0M7A4U2"/>
<reference evidence="2" key="1">
    <citation type="submission" date="2015-07" db="EMBL/GenBank/DDBJ databases">
        <authorList>
            <person name="Rodrigo-Torres Lidia"/>
            <person name="Arahal R.David."/>
        </authorList>
    </citation>
    <scope>NUCLEOTIDE SEQUENCE [LARGE SCALE GENOMIC DNA]</scope>
    <source>
        <strain evidence="2">CECT 5112</strain>
    </source>
</reference>
<name>A0A0M7A4U2_9HYPH</name>
<dbReference type="STRING" id="388408.LAX5112_01820"/>
<dbReference type="EMBL" id="CXWD01000006">
    <property type="protein sequence ID" value="CTQ68644.1"/>
    <property type="molecule type" value="Genomic_DNA"/>
</dbReference>
<keyword evidence="2" id="KW-1185">Reference proteome</keyword>
<accession>A0A0M7A4U2</accession>
<protein>
    <recommendedName>
        <fullName evidence="3">Clp protease ClpP</fullName>
    </recommendedName>
</protein>
<dbReference type="GO" id="GO:0019825">
    <property type="term" value="F:oxygen binding"/>
    <property type="evidence" value="ECO:0007669"/>
    <property type="project" value="InterPro"/>
</dbReference>
<dbReference type="GO" id="GO:0020037">
    <property type="term" value="F:heme binding"/>
    <property type="evidence" value="ECO:0007669"/>
    <property type="project" value="InterPro"/>
</dbReference>
<evidence type="ECO:0000313" key="1">
    <source>
        <dbReference type="EMBL" id="CTQ68644.1"/>
    </source>
</evidence>
<dbReference type="InterPro" id="IPR012292">
    <property type="entry name" value="Globin/Proto"/>
</dbReference>
<evidence type="ECO:0000313" key="2">
    <source>
        <dbReference type="Proteomes" id="UP000053235"/>
    </source>
</evidence>
<dbReference type="Gene3D" id="1.10.490.10">
    <property type="entry name" value="Globins"/>
    <property type="match status" value="1"/>
</dbReference>
<sequence length="134" mass="15064">MTLYMKIGGRKAVLAAIPPLRDRLESDPCFDLAPLRGEFDAPGDFCEFLVFLFGGSPFYDGKPVTDLLSPLCDCDDVYRRFVDHLVTVLLHGDQNEENEAELRSLMERLQPHVLAPRPTAPVLVYSVDNDQLRA</sequence>